<feature type="coiled-coil region" evidence="1">
    <location>
        <begin position="232"/>
        <end position="306"/>
    </location>
</feature>
<protein>
    <submittedName>
        <fullName evidence="3">Uncharacterized protein</fullName>
    </submittedName>
</protein>
<proteinExistence type="predicted"/>
<evidence type="ECO:0000256" key="2">
    <source>
        <dbReference type="SAM" id="Phobius"/>
    </source>
</evidence>
<evidence type="ECO:0000313" key="3">
    <source>
        <dbReference type="EMBL" id="MBU3814453.1"/>
    </source>
</evidence>
<keyword evidence="2" id="KW-0812">Transmembrane</keyword>
<reference evidence="3" key="1">
    <citation type="journal article" date="2021" name="PeerJ">
        <title>Extensive microbial diversity within the chicken gut microbiome revealed by metagenomics and culture.</title>
        <authorList>
            <person name="Gilroy R."/>
            <person name="Ravi A."/>
            <person name="Getino M."/>
            <person name="Pursley I."/>
            <person name="Horton D.L."/>
            <person name="Alikhan N.F."/>
            <person name="Baker D."/>
            <person name="Gharbi K."/>
            <person name="Hall N."/>
            <person name="Watson M."/>
            <person name="Adriaenssens E.M."/>
            <person name="Foster-Nyarko E."/>
            <person name="Jarju S."/>
            <person name="Secka A."/>
            <person name="Antonio M."/>
            <person name="Oren A."/>
            <person name="Chaudhuri R.R."/>
            <person name="La Ragione R."/>
            <person name="Hildebrand F."/>
            <person name="Pallen M.J."/>
        </authorList>
    </citation>
    <scope>NUCLEOTIDE SEQUENCE</scope>
    <source>
        <strain evidence="3">B3-3758</strain>
    </source>
</reference>
<feature type="transmembrane region" description="Helical" evidence="2">
    <location>
        <begin position="22"/>
        <end position="41"/>
    </location>
</feature>
<feature type="non-terminal residue" evidence="3">
    <location>
        <position position="319"/>
    </location>
</feature>
<evidence type="ECO:0000256" key="1">
    <source>
        <dbReference type="SAM" id="Coils"/>
    </source>
</evidence>
<dbReference type="Proteomes" id="UP000824236">
    <property type="component" value="Unassembled WGS sequence"/>
</dbReference>
<accession>A0A9E2KHE9</accession>
<dbReference type="EMBL" id="JAHLFO010000113">
    <property type="protein sequence ID" value="MBU3814453.1"/>
    <property type="molecule type" value="Genomic_DNA"/>
</dbReference>
<reference evidence="3" key="2">
    <citation type="submission" date="2021-04" db="EMBL/GenBank/DDBJ databases">
        <authorList>
            <person name="Gilroy R."/>
        </authorList>
    </citation>
    <scope>NUCLEOTIDE SEQUENCE</scope>
    <source>
        <strain evidence="3">B3-3758</strain>
    </source>
</reference>
<keyword evidence="2" id="KW-1133">Transmembrane helix</keyword>
<comment type="caution">
    <text evidence="3">The sequence shown here is derived from an EMBL/GenBank/DDBJ whole genome shotgun (WGS) entry which is preliminary data.</text>
</comment>
<keyword evidence="1" id="KW-0175">Coiled coil</keyword>
<dbReference type="AlphaFoldDB" id="A0A9E2KHE9"/>
<evidence type="ECO:0000313" key="4">
    <source>
        <dbReference type="Proteomes" id="UP000824236"/>
    </source>
</evidence>
<keyword evidence="2" id="KW-0472">Membrane</keyword>
<sequence length="319" mass="36837">MKIKIKKIHSEWWAYVWQYRKLMGRLAALGVFVGLIVWLSIPNEYQTDIFTVAEPRVVYVDQYGAVTTNSASADRIRDAILPSNYYRFMTSPTFLLPLTRIAVTLDDDAHTSMTLYDYMAEHQRYPWWRYVVGGVLSIPRLVLMPFRGGGEGNVSPKPPLRETLPPDDGGVVRLSRKDARVLGALRRCLGVKINGDKQSVTLMVRMQDPLVSATVADSLLAHVQRYMTRYRREKEQKLLTENERLLRQAREDYYRAQDEYAHYADSHQDLATATARAERAKLSVRMQLAEREYRRADRLVQASRRRVAMERPVLTVIEG</sequence>
<name>A0A9E2KHE9_9BACE</name>
<gene>
    <name evidence="3" type="ORF">H9791_08110</name>
</gene>
<organism evidence="3 4">
    <name type="scientific">Candidatus Bacteroides intestinipullorum</name>
    <dbReference type="NCBI Taxonomy" id="2838471"/>
    <lineage>
        <taxon>Bacteria</taxon>
        <taxon>Pseudomonadati</taxon>
        <taxon>Bacteroidota</taxon>
        <taxon>Bacteroidia</taxon>
        <taxon>Bacteroidales</taxon>
        <taxon>Bacteroidaceae</taxon>
        <taxon>Bacteroides</taxon>
    </lineage>
</organism>